<dbReference type="GO" id="GO:0008270">
    <property type="term" value="F:zinc ion binding"/>
    <property type="evidence" value="ECO:0007669"/>
    <property type="project" value="UniProtKB-KW"/>
</dbReference>
<evidence type="ECO:0000256" key="9">
    <source>
        <dbReference type="PROSITE-ProRule" id="PRU00309"/>
    </source>
</evidence>
<dbReference type="PROSITE" id="PS50950">
    <property type="entry name" value="ZF_THAP"/>
    <property type="match status" value="1"/>
</dbReference>
<reference evidence="11" key="3">
    <citation type="submission" date="2025-09" db="UniProtKB">
        <authorList>
            <consortium name="Ensembl"/>
        </authorList>
    </citation>
    <scope>IDENTIFICATION</scope>
</reference>
<organism evidence="11 12">
    <name type="scientific">Anabas testudineus</name>
    <name type="common">Climbing perch</name>
    <name type="synonym">Anthias testudineus</name>
    <dbReference type="NCBI Taxonomy" id="64144"/>
    <lineage>
        <taxon>Eukaryota</taxon>
        <taxon>Metazoa</taxon>
        <taxon>Chordata</taxon>
        <taxon>Craniata</taxon>
        <taxon>Vertebrata</taxon>
        <taxon>Euteleostomi</taxon>
        <taxon>Actinopterygii</taxon>
        <taxon>Neopterygii</taxon>
        <taxon>Teleostei</taxon>
        <taxon>Neoteleostei</taxon>
        <taxon>Acanthomorphata</taxon>
        <taxon>Anabantaria</taxon>
        <taxon>Anabantiformes</taxon>
        <taxon>Anabantoidei</taxon>
        <taxon>Anabantidae</taxon>
        <taxon>Anabas</taxon>
    </lineage>
</organism>
<evidence type="ECO:0000256" key="6">
    <source>
        <dbReference type="ARBA" id="ARBA00023125"/>
    </source>
</evidence>
<feature type="domain" description="THAP-type" evidence="10">
    <location>
        <begin position="1"/>
        <end position="86"/>
    </location>
</feature>
<evidence type="ECO:0000256" key="3">
    <source>
        <dbReference type="ARBA" id="ARBA00022771"/>
    </source>
</evidence>
<name>A0AAQ6ITL8_ANATE</name>
<keyword evidence="2" id="KW-0479">Metal-binding</keyword>
<dbReference type="SUPFAM" id="SSF57716">
    <property type="entry name" value="Glucocorticoid receptor-like (DNA-binding domain)"/>
    <property type="match status" value="1"/>
</dbReference>
<evidence type="ECO:0000256" key="2">
    <source>
        <dbReference type="ARBA" id="ARBA00022723"/>
    </source>
</evidence>
<dbReference type="AlphaFoldDB" id="A0AAQ6ITL8"/>
<dbReference type="Ensembl" id="ENSATET00000074876.1">
    <property type="protein sequence ID" value="ENSATEP00000077497.1"/>
    <property type="gene ID" value="ENSATEG00000030504.1"/>
</dbReference>
<keyword evidence="12" id="KW-1185">Reference proteome</keyword>
<dbReference type="SMART" id="SM00980">
    <property type="entry name" value="THAP"/>
    <property type="match status" value="1"/>
</dbReference>
<protein>
    <recommendedName>
        <fullName evidence="8">THAP domain-containing protein 5</fullName>
    </recommendedName>
</protein>
<keyword evidence="4" id="KW-0862">Zinc</keyword>
<sequence>MPRYCAVKACRNRGGAASRQDNKRISFYPFPLHDKPRLQKWVANMKREGWIPSRHQYLCSEHFTEDCFDIRWGIRYLKNTAIPSIFPSVEDVYVL</sequence>
<proteinExistence type="predicted"/>
<dbReference type="GO" id="GO:0003677">
    <property type="term" value="F:DNA binding"/>
    <property type="evidence" value="ECO:0007669"/>
    <property type="project" value="UniProtKB-UniRule"/>
</dbReference>
<keyword evidence="7" id="KW-0539">Nucleus</keyword>
<accession>A0AAQ6ITL8</accession>
<dbReference type="Pfam" id="PF05485">
    <property type="entry name" value="THAP"/>
    <property type="match status" value="1"/>
</dbReference>
<evidence type="ECO:0000256" key="4">
    <source>
        <dbReference type="ARBA" id="ARBA00022833"/>
    </source>
</evidence>
<reference evidence="11" key="2">
    <citation type="submission" date="2025-08" db="UniProtKB">
        <authorList>
            <consortium name="Ensembl"/>
        </authorList>
    </citation>
    <scope>IDENTIFICATION</scope>
</reference>
<dbReference type="Proteomes" id="UP000265040">
    <property type="component" value="Chromosome 23"/>
</dbReference>
<dbReference type="InterPro" id="IPR052224">
    <property type="entry name" value="THAP_domain_protein"/>
</dbReference>
<keyword evidence="6 9" id="KW-0238">DNA-binding</keyword>
<evidence type="ECO:0000256" key="8">
    <source>
        <dbReference type="ARBA" id="ARBA00039526"/>
    </source>
</evidence>
<evidence type="ECO:0000259" key="10">
    <source>
        <dbReference type="PROSITE" id="PS50950"/>
    </source>
</evidence>
<keyword evidence="5" id="KW-0175">Coiled coil</keyword>
<dbReference type="InterPro" id="IPR006612">
    <property type="entry name" value="THAP_Znf"/>
</dbReference>
<dbReference type="PANTHER" id="PTHR46927:SF1">
    <property type="entry name" value="THAP DOMAIN-CONTAINING PROTEIN 5"/>
    <property type="match status" value="1"/>
</dbReference>
<dbReference type="SMART" id="SM00692">
    <property type="entry name" value="DM3"/>
    <property type="match status" value="1"/>
</dbReference>
<dbReference type="GeneTree" id="ENSGT00940000164630"/>
<evidence type="ECO:0000313" key="12">
    <source>
        <dbReference type="Proteomes" id="UP000265040"/>
    </source>
</evidence>
<evidence type="ECO:0000256" key="1">
    <source>
        <dbReference type="ARBA" id="ARBA00004123"/>
    </source>
</evidence>
<dbReference type="PANTHER" id="PTHR46927">
    <property type="entry name" value="AGAP005574-PA"/>
    <property type="match status" value="1"/>
</dbReference>
<dbReference type="GO" id="GO:0005634">
    <property type="term" value="C:nucleus"/>
    <property type="evidence" value="ECO:0007669"/>
    <property type="project" value="UniProtKB-SubCell"/>
</dbReference>
<evidence type="ECO:0000256" key="5">
    <source>
        <dbReference type="ARBA" id="ARBA00023054"/>
    </source>
</evidence>
<evidence type="ECO:0000256" key="7">
    <source>
        <dbReference type="ARBA" id="ARBA00023242"/>
    </source>
</evidence>
<reference evidence="11 12" key="1">
    <citation type="submission" date="2021-04" db="EMBL/GenBank/DDBJ databases">
        <authorList>
            <consortium name="Wellcome Sanger Institute Data Sharing"/>
        </authorList>
    </citation>
    <scope>NUCLEOTIDE SEQUENCE [LARGE SCALE GENOMIC DNA]</scope>
</reference>
<evidence type="ECO:0000313" key="11">
    <source>
        <dbReference type="Ensembl" id="ENSATEP00000077497.1"/>
    </source>
</evidence>
<comment type="subcellular location">
    <subcellularLocation>
        <location evidence="1">Nucleus</location>
    </subcellularLocation>
</comment>
<keyword evidence="3 9" id="KW-0863">Zinc-finger</keyword>